<dbReference type="SUPFAM" id="SSF53756">
    <property type="entry name" value="UDP-Glycosyltransferase/glycogen phosphorylase"/>
    <property type="match status" value="1"/>
</dbReference>
<dbReference type="InterPro" id="IPR028098">
    <property type="entry name" value="Glyco_trans_4-like_N"/>
</dbReference>
<evidence type="ECO:0000313" key="6">
    <source>
        <dbReference type="Proteomes" id="UP000248627"/>
    </source>
</evidence>
<dbReference type="Gene3D" id="3.40.50.2000">
    <property type="entry name" value="Glycogen Phosphorylase B"/>
    <property type="match status" value="2"/>
</dbReference>
<dbReference type="EMBL" id="POTX01000029">
    <property type="protein sequence ID" value="PZF99073.1"/>
    <property type="molecule type" value="Genomic_DNA"/>
</dbReference>
<dbReference type="RefSeq" id="WP_111242387.1">
    <property type="nucleotide sequence ID" value="NZ_AP023358.1"/>
</dbReference>
<keyword evidence="6" id="KW-1185">Reference proteome</keyword>
<sequence length="401" mass="42746">MSAADRPDGQEPSMRVLHVSHTGHRGGAELALARLLAAGPAWTAALCCPSSGDAFDGLTGCGITVEQRLPRLPVGGTRSRGPMLAARYLASLGTAARALRRSPLFGEADLIHANTAAAAIICALANRGRQVPLVVHLRDLVTPESMGRFGYLAFTRLALPHADGVIANSRTTLASAAERLPARVRRVVLQSPSGLRHRVTEPRVQAQVRAIGMVGRLQRWKGQHVFLRAFADAFRGTDVQAHLAGAPLFEEAAYERELRLLAVELGIADQVTFRGHVDDVPAFVDSMDVLVHASVRPEPLGQTVLQAMARAKPLVATEGGGPSEWIRSGHNGLLVRPDRSEDLSAALRRLVSSYEMRLRLAAGAAGTPGILSDAECTAAHAAFFQEFAPAASTPPQRRRSG</sequence>
<evidence type="ECO:0000256" key="2">
    <source>
        <dbReference type="ARBA" id="ARBA00022679"/>
    </source>
</evidence>
<proteinExistence type="predicted"/>
<dbReference type="AlphaFoldDB" id="A0A2W2E266"/>
<dbReference type="CDD" id="cd03801">
    <property type="entry name" value="GT4_PimA-like"/>
    <property type="match status" value="1"/>
</dbReference>
<dbReference type="OrthoDB" id="9814612at2"/>
<name>A0A2W2E266_9ACTN</name>
<feature type="domain" description="Glycosyl transferase family 1" evidence="3">
    <location>
        <begin position="210"/>
        <end position="363"/>
    </location>
</feature>
<dbReference type="Pfam" id="PF00534">
    <property type="entry name" value="Glycos_transf_1"/>
    <property type="match status" value="1"/>
</dbReference>
<evidence type="ECO:0000259" key="4">
    <source>
        <dbReference type="Pfam" id="PF13579"/>
    </source>
</evidence>
<dbReference type="Proteomes" id="UP000248627">
    <property type="component" value="Unassembled WGS sequence"/>
</dbReference>
<keyword evidence="2" id="KW-0808">Transferase</keyword>
<feature type="domain" description="Glycosyltransferase subfamily 4-like N-terminal" evidence="4">
    <location>
        <begin position="31"/>
        <end position="189"/>
    </location>
</feature>
<accession>A0A2W2E266</accession>
<comment type="caution">
    <text evidence="5">The sequence shown here is derived from an EMBL/GenBank/DDBJ whole genome shotgun (WGS) entry which is preliminary data.</text>
</comment>
<gene>
    <name evidence="5" type="ORF">C1I93_06885</name>
</gene>
<evidence type="ECO:0000256" key="1">
    <source>
        <dbReference type="ARBA" id="ARBA00022676"/>
    </source>
</evidence>
<dbReference type="PANTHER" id="PTHR12526">
    <property type="entry name" value="GLYCOSYLTRANSFERASE"/>
    <property type="match status" value="1"/>
</dbReference>
<dbReference type="Pfam" id="PF13579">
    <property type="entry name" value="Glyco_trans_4_4"/>
    <property type="match status" value="1"/>
</dbReference>
<dbReference type="GO" id="GO:0016757">
    <property type="term" value="F:glycosyltransferase activity"/>
    <property type="evidence" value="ECO:0007669"/>
    <property type="project" value="UniProtKB-KW"/>
</dbReference>
<dbReference type="InterPro" id="IPR001296">
    <property type="entry name" value="Glyco_trans_1"/>
</dbReference>
<evidence type="ECO:0000313" key="5">
    <source>
        <dbReference type="EMBL" id="PZF99073.1"/>
    </source>
</evidence>
<evidence type="ECO:0000259" key="3">
    <source>
        <dbReference type="Pfam" id="PF00534"/>
    </source>
</evidence>
<protein>
    <submittedName>
        <fullName evidence="5">Uncharacterized protein</fullName>
    </submittedName>
</protein>
<keyword evidence="1" id="KW-0328">Glycosyltransferase</keyword>
<reference evidence="5 6" key="1">
    <citation type="submission" date="2018-01" db="EMBL/GenBank/DDBJ databases">
        <title>Draft genome sequence of Jishengella endophytica.</title>
        <authorList>
            <person name="Sahin N."/>
            <person name="Ay H."/>
            <person name="Saygin H."/>
        </authorList>
    </citation>
    <scope>NUCLEOTIDE SEQUENCE [LARGE SCALE GENOMIC DNA]</scope>
    <source>
        <strain evidence="5 6">DSM 45430</strain>
    </source>
</reference>
<organism evidence="5 6">
    <name type="scientific">Micromonospora endophytica</name>
    <dbReference type="NCBI Taxonomy" id="515350"/>
    <lineage>
        <taxon>Bacteria</taxon>
        <taxon>Bacillati</taxon>
        <taxon>Actinomycetota</taxon>
        <taxon>Actinomycetes</taxon>
        <taxon>Micromonosporales</taxon>
        <taxon>Micromonosporaceae</taxon>
        <taxon>Micromonospora</taxon>
    </lineage>
</organism>